<dbReference type="OrthoDB" id="2012278at2759"/>
<reference evidence="6 7" key="2">
    <citation type="journal article" date="2019" name="G3 (Bethesda)">
        <title>Hybrid Assembly of the Genome of the Entomopathogenic Nematode Steinernema carpocapsae Identifies the X-Chromosome.</title>
        <authorList>
            <person name="Serra L."/>
            <person name="Macchietto M."/>
            <person name="Macias-Munoz A."/>
            <person name="McGill C.J."/>
            <person name="Rodriguez I.M."/>
            <person name="Rodriguez B."/>
            <person name="Murad R."/>
            <person name="Mortazavi A."/>
        </authorList>
    </citation>
    <scope>NUCLEOTIDE SEQUENCE [LARGE SCALE GENOMIC DNA]</scope>
    <source>
        <strain evidence="6 7">ALL</strain>
    </source>
</reference>
<dbReference type="GO" id="GO:0005829">
    <property type="term" value="C:cytosol"/>
    <property type="evidence" value="ECO:0007669"/>
    <property type="project" value="TreeGrafter"/>
</dbReference>
<gene>
    <name evidence="6" type="ORF">L596_003501</name>
</gene>
<reference evidence="6 7" key="1">
    <citation type="journal article" date="2015" name="Genome Biol.">
        <title>Comparative genomics of Steinernema reveals deeply conserved gene regulatory networks.</title>
        <authorList>
            <person name="Dillman A.R."/>
            <person name="Macchietto M."/>
            <person name="Porter C.F."/>
            <person name="Rogers A."/>
            <person name="Williams B."/>
            <person name="Antoshechkin I."/>
            <person name="Lee M.M."/>
            <person name="Goodwin Z."/>
            <person name="Lu X."/>
            <person name="Lewis E.E."/>
            <person name="Goodrich-Blair H."/>
            <person name="Stock S.P."/>
            <person name="Adams B.J."/>
            <person name="Sternberg P.W."/>
            <person name="Mortazavi A."/>
        </authorList>
    </citation>
    <scope>NUCLEOTIDE SEQUENCE [LARGE SCALE GENOMIC DNA]</scope>
    <source>
        <strain evidence="6 7">ALL</strain>
    </source>
</reference>
<organism evidence="6 7">
    <name type="scientific">Steinernema carpocapsae</name>
    <name type="common">Entomopathogenic nematode</name>
    <dbReference type="NCBI Taxonomy" id="34508"/>
    <lineage>
        <taxon>Eukaryota</taxon>
        <taxon>Metazoa</taxon>
        <taxon>Ecdysozoa</taxon>
        <taxon>Nematoda</taxon>
        <taxon>Chromadorea</taxon>
        <taxon>Rhabditida</taxon>
        <taxon>Tylenchina</taxon>
        <taxon>Panagrolaimomorpha</taxon>
        <taxon>Strongyloidoidea</taxon>
        <taxon>Steinernematidae</taxon>
        <taxon>Steinernema</taxon>
    </lineage>
</organism>
<proteinExistence type="predicted"/>
<dbReference type="PANTHER" id="PTHR13608:SF3">
    <property type="entry name" value="ARMADILLO-LIKE HELICAL DOMAIN-CONTAINING PROTEIN 3"/>
    <property type="match status" value="1"/>
</dbReference>
<evidence type="ECO:0000313" key="7">
    <source>
        <dbReference type="Proteomes" id="UP000298663"/>
    </source>
</evidence>
<name>A0A4U8USU1_STECR</name>
<evidence type="ECO:0000256" key="1">
    <source>
        <dbReference type="ARBA" id="ARBA00004370"/>
    </source>
</evidence>
<comment type="caution">
    <text evidence="6">The sequence shown here is derived from an EMBL/GenBank/DDBJ whole genome shotgun (WGS) entry which is preliminary data.</text>
</comment>
<evidence type="ECO:0000256" key="3">
    <source>
        <dbReference type="ARBA" id="ARBA00022989"/>
    </source>
</evidence>
<keyword evidence="4" id="KW-0472">Membrane</keyword>
<dbReference type="Pfam" id="PF08427">
    <property type="entry name" value="ARMH3_C"/>
    <property type="match status" value="1"/>
</dbReference>
<dbReference type="AlphaFoldDB" id="A0A4U8USU1"/>
<evidence type="ECO:0000256" key="4">
    <source>
        <dbReference type="ARBA" id="ARBA00023136"/>
    </source>
</evidence>
<dbReference type="STRING" id="34508.A0A4U8USU1"/>
<dbReference type="PANTHER" id="PTHR13608">
    <property type="entry name" value="ARMADILLO-LIKE HELICAL DOMAIN-CONTAINING PROTEIN 3"/>
    <property type="match status" value="1"/>
</dbReference>
<keyword evidence="3" id="KW-1133">Transmembrane helix</keyword>
<evidence type="ECO:0000256" key="2">
    <source>
        <dbReference type="ARBA" id="ARBA00022692"/>
    </source>
</evidence>
<accession>A0A4U8USU1</accession>
<dbReference type="EMBL" id="AZBU02000001">
    <property type="protein sequence ID" value="TMS36306.1"/>
    <property type="molecule type" value="Genomic_DNA"/>
</dbReference>
<dbReference type="InterPro" id="IPR039868">
    <property type="entry name" value="ARMD3-like"/>
</dbReference>
<dbReference type="GO" id="GO:0016020">
    <property type="term" value="C:membrane"/>
    <property type="evidence" value="ECO:0007669"/>
    <property type="project" value="UniProtKB-SubCell"/>
</dbReference>
<dbReference type="Proteomes" id="UP000298663">
    <property type="component" value="Unassembled WGS sequence"/>
</dbReference>
<dbReference type="SMART" id="SM01158">
    <property type="entry name" value="DUF1741"/>
    <property type="match status" value="1"/>
</dbReference>
<keyword evidence="2" id="KW-0812">Transmembrane</keyword>
<dbReference type="InterPro" id="IPR013636">
    <property type="entry name" value="ARMH3_C"/>
</dbReference>
<sequence>MTTSKISFLYAQLFEHDAYASINWNEFFLLHFNGNTLREMLYRIPPECVVEKRAAFSELTNQCVAVIASQRNIKFYNACSTLTSSIFTLANIIGVSPEFLEFAFGEEFDVILRKLVASLSSVLKSDSSMYLKIITIDTAVCIHCLAVDLNANPIVPYFLNDEFCSIFEIIFSDAELRATLGPDTMKVLALLKTKEHCLKTLMEMKSVMNDNIAIMGFVQTFSVWIRALSDRFLLSIGQLSEEMDTAESFSRKVGIIVSVVFLSKISLEYYLSSVGVNHCKDNSEEPNFGEEIEFVLAFYNVMACSRKVTGSLLTAPPVECDEGVPPAVQEQSVLCSLLSFSSYVFGDLKSESSKHCSKLCLLLLLRIADDGYILNAFHDVALSTEVPLYIKPQLHRAGHLDFGDPSRTLATSLLFLLAEFLRSHLTRSFLFDHYQVALSVIHRIVVHERKCRLRTGCWKQLFLALMSVLQFLGSNEHYLSVQGDIFRLASQVMVVVNLFITYGDVLLPDAASYDFLYYEIVRQHSVFTRLNQSACSTIQKQSLEGSAENGAFHNDWPSKLINQLMNALSIVNHITPKLTEISSKQGTLSEEQVLKVVQESFDSLNLKLYDGLDVFENFDFQDETSFLFEMSNSVIKNHWDRRVPIDAQIVYNKLVETLSIMSV</sequence>
<feature type="domain" description="Armadillo-like helical" evidence="5">
    <location>
        <begin position="401"/>
        <end position="643"/>
    </location>
</feature>
<evidence type="ECO:0000313" key="6">
    <source>
        <dbReference type="EMBL" id="TMS36306.1"/>
    </source>
</evidence>
<evidence type="ECO:0000259" key="5">
    <source>
        <dbReference type="SMART" id="SM01158"/>
    </source>
</evidence>
<keyword evidence="7" id="KW-1185">Reference proteome</keyword>
<protein>
    <recommendedName>
        <fullName evidence="5">Armadillo-like helical domain-containing protein</fullName>
    </recommendedName>
</protein>
<comment type="subcellular location">
    <subcellularLocation>
        <location evidence="1">Membrane</location>
    </subcellularLocation>
</comment>